<protein>
    <submittedName>
        <fullName evidence="1">Uncharacterized protein</fullName>
    </submittedName>
</protein>
<dbReference type="AlphaFoldDB" id="A0A193SPM1"/>
<name>A0A193SPM1_9PSED</name>
<proteinExistence type="predicted"/>
<accession>A0A193SPM1</accession>
<sequence>MQQRLQRIHLQHLFLKNNKKPDCRLTLPLKNT</sequence>
<dbReference type="EMBL" id="LT963395">
    <property type="protein sequence ID" value="SOS20365.1"/>
    <property type="molecule type" value="Genomic_DNA"/>
</dbReference>
<reference evidence="2" key="1">
    <citation type="submission" date="2017-11" db="EMBL/GenBank/DDBJ databases">
        <authorList>
            <person name="Blom J."/>
        </authorList>
    </citation>
    <scope>NUCLEOTIDE SEQUENCE [LARGE SCALE GENOMIC DNA]</scope>
</reference>
<organism evidence="1 2">
    <name type="scientific">Pseudomonas cerasi</name>
    <dbReference type="NCBI Taxonomy" id="1583341"/>
    <lineage>
        <taxon>Bacteria</taxon>
        <taxon>Pseudomonadati</taxon>
        <taxon>Pseudomonadota</taxon>
        <taxon>Gammaproteobacteria</taxon>
        <taxon>Pseudomonadales</taxon>
        <taxon>Pseudomonadaceae</taxon>
        <taxon>Pseudomonas</taxon>
    </lineage>
</organism>
<evidence type="ECO:0000313" key="1">
    <source>
        <dbReference type="EMBL" id="SOS20365.1"/>
    </source>
</evidence>
<gene>
    <name evidence="1" type="ORF">PL963_02574</name>
</gene>
<dbReference type="Proteomes" id="UP000239025">
    <property type="component" value="Chromosome 1"/>
</dbReference>
<evidence type="ECO:0000313" key="2">
    <source>
        <dbReference type="Proteomes" id="UP000239025"/>
    </source>
</evidence>
<keyword evidence="2" id="KW-1185">Reference proteome</keyword>